<dbReference type="EC" id="2.2.1.6" evidence="8"/>
<evidence type="ECO:0000313" key="11">
    <source>
        <dbReference type="Proteomes" id="UP000076586"/>
    </source>
</evidence>
<comment type="pathway">
    <text evidence="1 8">Amino-acid biosynthesis; L-isoleucine biosynthesis; L-isoleucine from 2-oxobutanoate: step 1/4.</text>
</comment>
<evidence type="ECO:0000256" key="8">
    <source>
        <dbReference type="RuleBase" id="RU368092"/>
    </source>
</evidence>
<dbReference type="STRING" id="681398.PJIAN_1535"/>
<dbReference type="Gene3D" id="3.30.70.1150">
    <property type="entry name" value="ACT-like. Chain A, domain 2"/>
    <property type="match status" value="1"/>
</dbReference>
<gene>
    <name evidence="10" type="ORF">PJIAN_1535</name>
</gene>
<protein>
    <recommendedName>
        <fullName evidence="8">Acetolactate synthase small subunit</fullName>
        <shortName evidence="8">AHAS</shortName>
        <shortName evidence="8">ALS</shortName>
        <ecNumber evidence="8">2.2.1.6</ecNumber>
    </recommendedName>
    <alternativeName>
        <fullName evidence="8">Acetohydroxy-acid synthase small subunit</fullName>
    </alternativeName>
</protein>
<dbReference type="InterPro" id="IPR045865">
    <property type="entry name" value="ACT-like_dom_sf"/>
</dbReference>
<dbReference type="RefSeq" id="WP_068701748.1">
    <property type="nucleotide sequence ID" value="NZ_BDCR01000001.1"/>
</dbReference>
<dbReference type="PANTHER" id="PTHR30239">
    <property type="entry name" value="ACETOLACTATE SYNTHASE SMALL SUBUNIT"/>
    <property type="match status" value="1"/>
</dbReference>
<dbReference type="InterPro" id="IPR004789">
    <property type="entry name" value="Acetalactate_synth_ssu"/>
</dbReference>
<dbReference type="InterPro" id="IPR054480">
    <property type="entry name" value="AHAS_small-like_ACT"/>
</dbReference>
<evidence type="ECO:0000256" key="3">
    <source>
        <dbReference type="ARBA" id="ARBA00006341"/>
    </source>
</evidence>
<evidence type="ECO:0000256" key="4">
    <source>
        <dbReference type="ARBA" id="ARBA00011744"/>
    </source>
</evidence>
<dbReference type="Gene3D" id="3.30.70.260">
    <property type="match status" value="1"/>
</dbReference>
<comment type="function">
    <text evidence="8">Catalyzes the conversion of 2 pyruvate molecules into acetolactate in the first common step of the biosynthetic pathway of the branched-amino acids such as leucine, isoleucine, and valine.</text>
</comment>
<evidence type="ECO:0000256" key="1">
    <source>
        <dbReference type="ARBA" id="ARBA00004974"/>
    </source>
</evidence>
<comment type="subunit">
    <text evidence="4 8">Dimer of large and small chains.</text>
</comment>
<evidence type="ECO:0000256" key="5">
    <source>
        <dbReference type="ARBA" id="ARBA00022605"/>
    </source>
</evidence>
<dbReference type="EMBL" id="BDCR01000001">
    <property type="protein sequence ID" value="GAT61946.1"/>
    <property type="molecule type" value="Genomic_DNA"/>
</dbReference>
<keyword evidence="11" id="KW-1185">Reference proteome</keyword>
<dbReference type="SUPFAM" id="SSF55021">
    <property type="entry name" value="ACT-like"/>
    <property type="match status" value="2"/>
</dbReference>
<dbReference type="GO" id="GO:1990610">
    <property type="term" value="F:acetolactate synthase regulator activity"/>
    <property type="evidence" value="ECO:0007669"/>
    <property type="project" value="UniProtKB-UniRule"/>
</dbReference>
<evidence type="ECO:0000256" key="7">
    <source>
        <dbReference type="ARBA" id="ARBA00048670"/>
    </source>
</evidence>
<dbReference type="NCBIfam" id="TIGR00119">
    <property type="entry name" value="acolac_sm"/>
    <property type="match status" value="1"/>
</dbReference>
<keyword evidence="8" id="KW-0808">Transferase</keyword>
<accession>A0A161LI22</accession>
<reference evidence="11" key="2">
    <citation type="journal article" date="2017" name="Genome Announc.">
        <title>Draft genome sequence of Paludibacter jiangxiensis NM7(T), a propionate-producing fermentative bacterium.</title>
        <authorList>
            <person name="Qiu Y.-L."/>
            <person name="Tourlousse D.M."/>
            <person name="Matsuura N."/>
            <person name="Ohashi A."/>
            <person name="Sekiguchi Y."/>
        </authorList>
    </citation>
    <scope>NUCLEOTIDE SEQUENCE [LARGE SCALE GENOMIC DNA]</scope>
    <source>
        <strain evidence="11">NM7</strain>
    </source>
</reference>
<dbReference type="GO" id="GO:0003984">
    <property type="term" value="F:acetolactate synthase activity"/>
    <property type="evidence" value="ECO:0007669"/>
    <property type="project" value="UniProtKB-UniRule"/>
</dbReference>
<name>A0A161LI22_9BACT</name>
<keyword evidence="6 8" id="KW-0100">Branched-chain amino acid biosynthesis</keyword>
<dbReference type="InterPro" id="IPR002912">
    <property type="entry name" value="ACT_dom"/>
</dbReference>
<reference evidence="11" key="1">
    <citation type="submission" date="2016-04" db="EMBL/GenBank/DDBJ databases">
        <title>Draft genome sequence of Paludibacter jiangxiensis strain NM7.</title>
        <authorList>
            <person name="Qiu Y."/>
            <person name="Matsuura N."/>
            <person name="Ohashi A."/>
            <person name="Tourlousse M.D."/>
            <person name="Sekiguchi Y."/>
        </authorList>
    </citation>
    <scope>NUCLEOTIDE SEQUENCE [LARGE SCALE GENOMIC DNA]</scope>
    <source>
        <strain evidence="11">NM7</strain>
    </source>
</reference>
<dbReference type="UniPathway" id="UPA00049">
    <property type="reaction ID" value="UER00059"/>
</dbReference>
<dbReference type="OrthoDB" id="1523722at2"/>
<evidence type="ECO:0000259" key="9">
    <source>
        <dbReference type="PROSITE" id="PS51671"/>
    </source>
</evidence>
<comment type="caution">
    <text evidence="10">The sequence shown here is derived from an EMBL/GenBank/DDBJ whole genome shotgun (WGS) entry which is preliminary data.</text>
</comment>
<dbReference type="GO" id="GO:0009099">
    <property type="term" value="P:L-valine biosynthetic process"/>
    <property type="evidence" value="ECO:0007669"/>
    <property type="project" value="UniProtKB-UniRule"/>
</dbReference>
<dbReference type="Proteomes" id="UP000076586">
    <property type="component" value="Unassembled WGS sequence"/>
</dbReference>
<comment type="similarity">
    <text evidence="3 8">Belongs to the acetolactate synthase small subunit family.</text>
</comment>
<feature type="domain" description="ACT" evidence="9">
    <location>
        <begin position="7"/>
        <end position="87"/>
    </location>
</feature>
<comment type="pathway">
    <text evidence="2 8">Amino-acid biosynthesis; L-valine biosynthesis; L-valine from pyruvate: step 1/4.</text>
</comment>
<sequence length="179" mass="20819">MEKTLYTVIVFSENRPGLLNQVSIIFSRRQLNIESLTVSASSIEGVHKFTITVYTDEEEIDKVVKQIEKRIDVLKAYYYTDDEVIYQEVALYKVDTESILESDEIEQLVRKYNARFLEITRTFSVIEMTGHTDEIKELYYALDKFGVKQYVRSGRIAITKSTSELLSKFLSDREEEAKG</sequence>
<dbReference type="PROSITE" id="PS51671">
    <property type="entry name" value="ACT"/>
    <property type="match status" value="1"/>
</dbReference>
<dbReference type="InterPro" id="IPR027271">
    <property type="entry name" value="Acetolactate_synth/TF_NikR_C"/>
</dbReference>
<dbReference type="PANTHER" id="PTHR30239:SF0">
    <property type="entry name" value="ACETOLACTATE SYNTHASE SMALL SUBUNIT 1, CHLOROPLASTIC"/>
    <property type="match status" value="1"/>
</dbReference>
<dbReference type="GO" id="GO:0009097">
    <property type="term" value="P:isoleucine biosynthetic process"/>
    <property type="evidence" value="ECO:0007669"/>
    <property type="project" value="UniProtKB-UniRule"/>
</dbReference>
<keyword evidence="5 8" id="KW-0028">Amino-acid biosynthesis</keyword>
<evidence type="ECO:0000256" key="6">
    <source>
        <dbReference type="ARBA" id="ARBA00023304"/>
    </source>
</evidence>
<comment type="catalytic activity">
    <reaction evidence="7 8">
        <text>2 pyruvate + H(+) = (2S)-2-acetolactate + CO2</text>
        <dbReference type="Rhea" id="RHEA:25249"/>
        <dbReference type="ChEBI" id="CHEBI:15361"/>
        <dbReference type="ChEBI" id="CHEBI:15378"/>
        <dbReference type="ChEBI" id="CHEBI:16526"/>
        <dbReference type="ChEBI" id="CHEBI:58476"/>
        <dbReference type="EC" id="2.2.1.6"/>
    </reaction>
</comment>
<proteinExistence type="inferred from homology"/>
<dbReference type="GO" id="GO:0005829">
    <property type="term" value="C:cytosol"/>
    <property type="evidence" value="ECO:0007669"/>
    <property type="project" value="TreeGrafter"/>
</dbReference>
<evidence type="ECO:0000313" key="10">
    <source>
        <dbReference type="EMBL" id="GAT61946.1"/>
    </source>
</evidence>
<dbReference type="UniPathway" id="UPA00047">
    <property type="reaction ID" value="UER00055"/>
</dbReference>
<dbReference type="Pfam" id="PF10369">
    <property type="entry name" value="ALS_ss_C"/>
    <property type="match status" value="1"/>
</dbReference>
<dbReference type="Pfam" id="PF22629">
    <property type="entry name" value="ACT_AHAS_ss"/>
    <property type="match status" value="1"/>
</dbReference>
<organism evidence="10 11">
    <name type="scientific">Paludibacter jiangxiensis</name>
    <dbReference type="NCBI Taxonomy" id="681398"/>
    <lineage>
        <taxon>Bacteria</taxon>
        <taxon>Pseudomonadati</taxon>
        <taxon>Bacteroidota</taxon>
        <taxon>Bacteroidia</taxon>
        <taxon>Bacteroidales</taxon>
        <taxon>Paludibacteraceae</taxon>
        <taxon>Paludibacter</taxon>
    </lineage>
</organism>
<dbReference type="InterPro" id="IPR019455">
    <property type="entry name" value="Acetolactate_synth_ssu_C"/>
</dbReference>
<dbReference type="AlphaFoldDB" id="A0A161LI22"/>
<evidence type="ECO:0000256" key="2">
    <source>
        <dbReference type="ARBA" id="ARBA00005025"/>
    </source>
</evidence>
<dbReference type="CDD" id="cd04878">
    <property type="entry name" value="ACT_AHAS"/>
    <property type="match status" value="1"/>
</dbReference>
<dbReference type="InterPro" id="IPR039557">
    <property type="entry name" value="AHAS_ACT"/>
</dbReference>
<dbReference type="NCBIfam" id="NF008864">
    <property type="entry name" value="PRK11895.1"/>
    <property type="match status" value="1"/>
</dbReference>